<keyword evidence="3" id="KW-1185">Reference proteome</keyword>
<feature type="transmembrane region" description="Helical" evidence="1">
    <location>
        <begin position="116"/>
        <end position="135"/>
    </location>
</feature>
<feature type="transmembrane region" description="Helical" evidence="1">
    <location>
        <begin position="33"/>
        <end position="51"/>
    </location>
</feature>
<accession>A0A812CA80</accession>
<keyword evidence="1" id="KW-0472">Membrane</keyword>
<reference evidence="2" key="1">
    <citation type="submission" date="2021-01" db="EMBL/GenBank/DDBJ databases">
        <authorList>
            <person name="Li R."/>
            <person name="Bekaert M."/>
        </authorList>
    </citation>
    <scope>NUCLEOTIDE SEQUENCE</scope>
    <source>
        <strain evidence="2">Farmed</strain>
    </source>
</reference>
<gene>
    <name evidence="2" type="ORF">SPHA_35557</name>
</gene>
<organism evidence="2 3">
    <name type="scientific">Acanthosepion pharaonis</name>
    <name type="common">Pharaoh cuttlefish</name>
    <name type="synonym">Sepia pharaonis</name>
    <dbReference type="NCBI Taxonomy" id="158019"/>
    <lineage>
        <taxon>Eukaryota</taxon>
        <taxon>Metazoa</taxon>
        <taxon>Spiralia</taxon>
        <taxon>Lophotrochozoa</taxon>
        <taxon>Mollusca</taxon>
        <taxon>Cephalopoda</taxon>
        <taxon>Coleoidea</taxon>
        <taxon>Decapodiformes</taxon>
        <taxon>Sepiida</taxon>
        <taxon>Sepiina</taxon>
        <taxon>Sepiidae</taxon>
        <taxon>Acanthosepion</taxon>
    </lineage>
</organism>
<dbReference type="EMBL" id="CAHIKZ030001534">
    <property type="protein sequence ID" value="CAE1267352.1"/>
    <property type="molecule type" value="Genomic_DNA"/>
</dbReference>
<comment type="caution">
    <text evidence="2">The sequence shown here is derived from an EMBL/GenBank/DDBJ whole genome shotgun (WGS) entry which is preliminary data.</text>
</comment>
<proteinExistence type="predicted"/>
<dbReference type="Proteomes" id="UP000597762">
    <property type="component" value="Unassembled WGS sequence"/>
</dbReference>
<evidence type="ECO:0000256" key="1">
    <source>
        <dbReference type="SAM" id="Phobius"/>
    </source>
</evidence>
<keyword evidence="1" id="KW-0812">Transmembrane</keyword>
<protein>
    <submittedName>
        <fullName evidence="2">Uncharacterized protein</fullName>
    </submittedName>
</protein>
<name>A0A812CA80_ACAPH</name>
<evidence type="ECO:0000313" key="3">
    <source>
        <dbReference type="Proteomes" id="UP000597762"/>
    </source>
</evidence>
<feature type="transmembrane region" description="Helical" evidence="1">
    <location>
        <begin position="141"/>
        <end position="159"/>
    </location>
</feature>
<keyword evidence="1" id="KW-1133">Transmembrane helix</keyword>
<sequence>MLDNFRYFFFRSFLRIHYLIDCFLFNSHHLYCYIFFFLSFSFTTAICLSFLTVIQITFFFRIYRFVLLAIFVFLNDLLDSVFLSLLILFPANFTQFFFLFFFHFLNNLLTFLSPSLSLSLFPTLFVIIPVVMLYFLHSFLFISYSFHSFIFCLLFMIYLPDVSPSFILVLRSFFISIFLHSHLAFFSFFFIKLHCHT</sequence>
<feature type="transmembrane region" description="Helical" evidence="1">
    <location>
        <begin position="166"/>
        <end position="191"/>
    </location>
</feature>
<evidence type="ECO:0000313" key="2">
    <source>
        <dbReference type="EMBL" id="CAE1267352.1"/>
    </source>
</evidence>
<dbReference type="AlphaFoldDB" id="A0A812CA80"/>